<evidence type="ECO:0000313" key="3">
    <source>
        <dbReference type="EnsemblMetazoa" id="XP_019764078.1"/>
    </source>
</evidence>
<reference evidence="3" key="2">
    <citation type="submission" date="2024-08" db="UniProtKB">
        <authorList>
            <consortium name="EnsemblMetazoa"/>
        </authorList>
    </citation>
    <scope>IDENTIFICATION</scope>
</reference>
<accession>A0AAR5PST4</accession>
<dbReference type="AlphaFoldDB" id="A0AAR5PST4"/>
<evidence type="ECO:0000256" key="1">
    <source>
        <dbReference type="SAM" id="Coils"/>
    </source>
</evidence>
<dbReference type="EnsemblMetazoa" id="XM_019908519.1">
    <property type="protein sequence ID" value="XP_019764078.1"/>
    <property type="gene ID" value="LOC109540232"/>
</dbReference>
<evidence type="ECO:0000313" key="4">
    <source>
        <dbReference type="Proteomes" id="UP000019118"/>
    </source>
</evidence>
<feature type="coiled-coil region" evidence="1">
    <location>
        <begin position="465"/>
        <end position="492"/>
    </location>
</feature>
<keyword evidence="1" id="KW-0175">Coiled coil</keyword>
<dbReference type="Proteomes" id="UP000019118">
    <property type="component" value="Unassembled WGS sequence"/>
</dbReference>
<organism evidence="3 4">
    <name type="scientific">Dendroctonus ponderosae</name>
    <name type="common">Mountain pine beetle</name>
    <dbReference type="NCBI Taxonomy" id="77166"/>
    <lineage>
        <taxon>Eukaryota</taxon>
        <taxon>Metazoa</taxon>
        <taxon>Ecdysozoa</taxon>
        <taxon>Arthropoda</taxon>
        <taxon>Hexapoda</taxon>
        <taxon>Insecta</taxon>
        <taxon>Pterygota</taxon>
        <taxon>Neoptera</taxon>
        <taxon>Endopterygota</taxon>
        <taxon>Coleoptera</taxon>
        <taxon>Polyphaga</taxon>
        <taxon>Cucujiformia</taxon>
        <taxon>Curculionidae</taxon>
        <taxon>Scolytinae</taxon>
        <taxon>Dendroctonus</taxon>
    </lineage>
</organism>
<proteinExistence type="predicted"/>
<protein>
    <submittedName>
        <fullName evidence="3">Uncharacterized protein</fullName>
    </submittedName>
</protein>
<feature type="region of interest" description="Disordered" evidence="2">
    <location>
        <begin position="202"/>
        <end position="227"/>
    </location>
</feature>
<feature type="compositionally biased region" description="Polar residues" evidence="2">
    <location>
        <begin position="204"/>
        <end position="219"/>
    </location>
</feature>
<keyword evidence="4" id="KW-1185">Reference proteome</keyword>
<reference evidence="4" key="1">
    <citation type="journal article" date="2013" name="Genome Biol.">
        <title>Draft genome of the mountain pine beetle, Dendroctonus ponderosae Hopkins, a major forest pest.</title>
        <authorList>
            <person name="Keeling C.I."/>
            <person name="Yuen M.M."/>
            <person name="Liao N.Y."/>
            <person name="Docking T.R."/>
            <person name="Chan S.K."/>
            <person name="Taylor G.A."/>
            <person name="Palmquist D.L."/>
            <person name="Jackman S.D."/>
            <person name="Nguyen A."/>
            <person name="Li M."/>
            <person name="Henderson H."/>
            <person name="Janes J.K."/>
            <person name="Zhao Y."/>
            <person name="Pandoh P."/>
            <person name="Moore R."/>
            <person name="Sperling F.A."/>
            <person name="Huber D.P."/>
            <person name="Birol I."/>
            <person name="Jones S.J."/>
            <person name="Bohlmann J."/>
        </authorList>
    </citation>
    <scope>NUCLEOTIDE SEQUENCE</scope>
</reference>
<evidence type="ECO:0000256" key="2">
    <source>
        <dbReference type="SAM" id="MobiDB-lite"/>
    </source>
</evidence>
<name>A0AAR5PST4_DENPD</name>
<sequence length="514" mass="59376">MSVEGGCQKFPCQNVTDNFPKNRPENVFPILGAEEKMNRNNAISQSSLLQEMVRIKKIRFKDEQRRKLAPKNNLDAWQRKANFEEFKTVYEESMQRLDTSLERKSQQVHQTRSGSLCRFPRSKKEAQYVETINIELPIHYGADRAVQIIENKIKPKRASRPPKVNREVITENLKSSLRSTQSSSSPIKKKKSVTIADKLGTIEETAQTSNDGENSNANPSKVRKEKIHKTISRHANVVKPIRKKTNSKIMDALCDINEKLHQMQEKYFNVPKVQYKNVNDCFTQIGNVEILYENLEYPEKTSGDVAGKFELKNISQNVLSDSKMQERIREMNEMFPEFPKIEDTLKEIETHLDNIVNLEADHSTKCPSFTNFPDTIQESVTNEILKMCDEVNDQKRRTMRYQIDEVEDFCEKLSEIANESKPGSAHVQKSSDFLAVPDLQASIEKSSYLSRELRDIQDVPRPMVKIFSENKLSFWREKMKQLKKESGEYNAESAARLFDSLKFSLEDSVYEPVA</sequence>